<feature type="domain" description="Pyrrolo-quinoline quinone repeat" evidence="3">
    <location>
        <begin position="157"/>
        <end position="272"/>
    </location>
</feature>
<dbReference type="InterPro" id="IPR006311">
    <property type="entry name" value="TAT_signal"/>
</dbReference>
<dbReference type="Proteomes" id="UP001596398">
    <property type="component" value="Unassembled WGS sequence"/>
</dbReference>
<dbReference type="Gene3D" id="2.130.10.10">
    <property type="entry name" value="YVTN repeat-like/Quinoprotein amine dehydrogenase"/>
    <property type="match status" value="2"/>
</dbReference>
<protein>
    <submittedName>
        <fullName evidence="4">PQQ-binding-like beta-propeller repeat protein</fullName>
    </submittedName>
</protein>
<dbReference type="PANTHER" id="PTHR34512:SF30">
    <property type="entry name" value="OUTER MEMBRANE PROTEIN ASSEMBLY FACTOR BAMB"/>
    <property type="match status" value="1"/>
</dbReference>
<dbReference type="PANTHER" id="PTHR34512">
    <property type="entry name" value="CELL SURFACE PROTEIN"/>
    <property type="match status" value="1"/>
</dbReference>
<keyword evidence="5" id="KW-1185">Reference proteome</keyword>
<accession>A0ABD5ZPJ6</accession>
<evidence type="ECO:0000256" key="1">
    <source>
        <dbReference type="SAM" id="MobiDB-lite"/>
    </source>
</evidence>
<sequence>MNEGESPTPPGALAASASRRSFLTAVGVGTVASVGLAGRAAASTDEWVELWELPAESPQQAPAAGDETVYVPAAGVVKAVDAETGDAAWARPVGDTVAEAGLLVDADGVVVGTETGTLRRLRASDGETVWERSLGAPVEGLTAVAGRTVVQTRDALVAVGAGGEEAWRAPLDASDGDAAVPPVAGAGVVVGSRGRTVAAVDAASGEPLWTDTRSEGDGVRALAVWEDGVVVGGATTTASLTLDRGEPLWTRETGTNALAVAGSSLYAMGPDGTDALDPASGRTERSFGVAATPAGGLTVAEIEPHGVSVVLSGTTDGTPTLVAVEADSGTEHWRLEGRGEGFGRAALADERLVVQDRERGVTVAHGEPPDEMEAPDATAASDDGNGGGGLAFDRAVAVVSVLVTIAAGLVGLAQLLHDRKQ</sequence>
<reference evidence="4 5" key="1">
    <citation type="journal article" date="2019" name="Int. J. Syst. Evol. Microbiol.">
        <title>The Global Catalogue of Microorganisms (GCM) 10K type strain sequencing project: providing services to taxonomists for standard genome sequencing and annotation.</title>
        <authorList>
            <consortium name="The Broad Institute Genomics Platform"/>
            <consortium name="The Broad Institute Genome Sequencing Center for Infectious Disease"/>
            <person name="Wu L."/>
            <person name="Ma J."/>
        </authorList>
    </citation>
    <scope>NUCLEOTIDE SEQUENCE [LARGE SCALE GENOMIC DNA]</scope>
    <source>
        <strain evidence="4 5">DT85</strain>
    </source>
</reference>
<keyword evidence="2" id="KW-0472">Membrane</keyword>
<dbReference type="PROSITE" id="PS51318">
    <property type="entry name" value="TAT"/>
    <property type="match status" value="1"/>
</dbReference>
<dbReference type="SMART" id="SM00564">
    <property type="entry name" value="PQQ"/>
    <property type="match status" value="4"/>
</dbReference>
<comment type="caution">
    <text evidence="4">The sequence shown here is derived from an EMBL/GenBank/DDBJ whole genome shotgun (WGS) entry which is preliminary data.</text>
</comment>
<evidence type="ECO:0000259" key="3">
    <source>
        <dbReference type="Pfam" id="PF13360"/>
    </source>
</evidence>
<name>A0ABD5ZPJ6_9EURY</name>
<dbReference type="GeneID" id="79266925"/>
<feature type="transmembrane region" description="Helical" evidence="2">
    <location>
        <begin position="395"/>
        <end position="416"/>
    </location>
</feature>
<dbReference type="AlphaFoldDB" id="A0ABD5ZPJ6"/>
<organism evidence="4 5">
    <name type="scientific">Halosegnis marinus</name>
    <dbReference type="NCBI Taxonomy" id="3034023"/>
    <lineage>
        <taxon>Archaea</taxon>
        <taxon>Methanobacteriati</taxon>
        <taxon>Methanobacteriota</taxon>
        <taxon>Stenosarchaea group</taxon>
        <taxon>Halobacteria</taxon>
        <taxon>Halobacteriales</taxon>
        <taxon>Natronomonadaceae</taxon>
        <taxon>Halosegnis</taxon>
    </lineage>
</organism>
<keyword evidence="2" id="KW-1133">Transmembrane helix</keyword>
<gene>
    <name evidence="4" type="ORF">ACFQJ4_07910</name>
</gene>
<dbReference type="RefSeq" id="WP_276233367.1">
    <property type="nucleotide sequence ID" value="NZ_CP119802.1"/>
</dbReference>
<proteinExistence type="predicted"/>
<keyword evidence="2" id="KW-0812">Transmembrane</keyword>
<evidence type="ECO:0000313" key="4">
    <source>
        <dbReference type="EMBL" id="MFC7235235.1"/>
    </source>
</evidence>
<feature type="domain" description="Pyrrolo-quinoline quinone repeat" evidence="3">
    <location>
        <begin position="275"/>
        <end position="362"/>
    </location>
</feature>
<dbReference type="InterPro" id="IPR011047">
    <property type="entry name" value="Quinoprotein_ADH-like_sf"/>
</dbReference>
<evidence type="ECO:0000256" key="2">
    <source>
        <dbReference type="SAM" id="Phobius"/>
    </source>
</evidence>
<evidence type="ECO:0000313" key="5">
    <source>
        <dbReference type="Proteomes" id="UP001596398"/>
    </source>
</evidence>
<dbReference type="InterPro" id="IPR018391">
    <property type="entry name" value="PQQ_b-propeller_rpt"/>
</dbReference>
<dbReference type="EMBL" id="JBHTAP010000001">
    <property type="protein sequence ID" value="MFC7235235.1"/>
    <property type="molecule type" value="Genomic_DNA"/>
</dbReference>
<dbReference type="SUPFAM" id="SSF50998">
    <property type="entry name" value="Quinoprotein alcohol dehydrogenase-like"/>
    <property type="match status" value="1"/>
</dbReference>
<dbReference type="Pfam" id="PF13360">
    <property type="entry name" value="PQQ_2"/>
    <property type="match status" value="2"/>
</dbReference>
<feature type="region of interest" description="Disordered" evidence="1">
    <location>
        <begin position="364"/>
        <end position="385"/>
    </location>
</feature>
<dbReference type="InterPro" id="IPR015943">
    <property type="entry name" value="WD40/YVTN_repeat-like_dom_sf"/>
</dbReference>
<dbReference type="InterPro" id="IPR002372">
    <property type="entry name" value="PQQ_rpt_dom"/>
</dbReference>